<evidence type="ECO:0000259" key="1">
    <source>
        <dbReference type="PROSITE" id="PS51186"/>
    </source>
</evidence>
<dbReference type="EMBL" id="FRAV01000015">
    <property type="protein sequence ID" value="SHL27911.1"/>
    <property type="molecule type" value="Genomic_DNA"/>
</dbReference>
<feature type="domain" description="N-acetyltransferase" evidence="1">
    <location>
        <begin position="9"/>
        <end position="150"/>
    </location>
</feature>
<evidence type="ECO:0000313" key="2">
    <source>
        <dbReference type="EMBL" id="SHL27911.1"/>
    </source>
</evidence>
<protein>
    <submittedName>
        <fullName evidence="2">ElaA protein</fullName>
    </submittedName>
</protein>
<organism evidence="2 3">
    <name type="scientific">Chryseobacterium polytrichastri</name>
    <dbReference type="NCBI Taxonomy" id="1302687"/>
    <lineage>
        <taxon>Bacteria</taxon>
        <taxon>Pseudomonadati</taxon>
        <taxon>Bacteroidota</taxon>
        <taxon>Flavobacteriia</taxon>
        <taxon>Flavobacteriales</taxon>
        <taxon>Weeksellaceae</taxon>
        <taxon>Chryseobacterium group</taxon>
        <taxon>Chryseobacterium</taxon>
    </lineage>
</organism>
<dbReference type="RefSeq" id="WP_073292941.1">
    <property type="nucleotide sequence ID" value="NZ_FRAV01000015.1"/>
</dbReference>
<dbReference type="GO" id="GO:0016747">
    <property type="term" value="F:acyltransferase activity, transferring groups other than amino-acyl groups"/>
    <property type="evidence" value="ECO:0007669"/>
    <property type="project" value="InterPro"/>
</dbReference>
<keyword evidence="3" id="KW-1185">Reference proteome</keyword>
<dbReference type="InterPro" id="IPR016181">
    <property type="entry name" value="Acyl_CoA_acyltransferase"/>
</dbReference>
<dbReference type="CDD" id="cd04301">
    <property type="entry name" value="NAT_SF"/>
    <property type="match status" value="1"/>
</dbReference>
<dbReference type="AlphaFoldDB" id="A0A1M6ZBM1"/>
<accession>A0A1M6ZBM1</accession>
<dbReference type="Pfam" id="PF13673">
    <property type="entry name" value="Acetyltransf_10"/>
    <property type="match status" value="1"/>
</dbReference>
<dbReference type="OrthoDB" id="9796171at2"/>
<reference evidence="3" key="1">
    <citation type="submission" date="2016-11" db="EMBL/GenBank/DDBJ databases">
        <authorList>
            <person name="Varghese N."/>
            <person name="Submissions S."/>
        </authorList>
    </citation>
    <scope>NUCLEOTIDE SEQUENCE [LARGE SCALE GENOMIC DNA]</scope>
    <source>
        <strain evidence="3">DSM 26899</strain>
    </source>
</reference>
<evidence type="ECO:0000313" key="3">
    <source>
        <dbReference type="Proteomes" id="UP000184364"/>
    </source>
</evidence>
<dbReference type="PROSITE" id="PS51186">
    <property type="entry name" value="GNAT"/>
    <property type="match status" value="1"/>
</dbReference>
<dbReference type="SUPFAM" id="SSF55729">
    <property type="entry name" value="Acyl-CoA N-acyltransferases (Nat)"/>
    <property type="match status" value="1"/>
</dbReference>
<dbReference type="InterPro" id="IPR000182">
    <property type="entry name" value="GNAT_dom"/>
</dbReference>
<sequence>MSNIIWKIKTFEEFTVPELYNLLKARSEVFVVEQNCVYLDADGYDQQAIHVWAEEEDGEILAYCRVFDKGIKFEETSLGRVITTQKGRGRSLGKQLIQYAVETIENRYHTSEIRISAQDYLLKFYGDFGFVDTGKKYLEDDIPHTEMIRK</sequence>
<proteinExistence type="predicted"/>
<dbReference type="Proteomes" id="UP000184364">
    <property type="component" value="Unassembled WGS sequence"/>
</dbReference>
<dbReference type="Gene3D" id="3.40.630.30">
    <property type="match status" value="1"/>
</dbReference>
<dbReference type="STRING" id="1302687.SAMN05444267_101536"/>
<name>A0A1M6ZBM1_9FLAO</name>
<gene>
    <name evidence="2" type="ORF">SAMN05444267_101536</name>
</gene>